<evidence type="ECO:0000313" key="4">
    <source>
        <dbReference type="Proteomes" id="UP001152803"/>
    </source>
</evidence>
<protein>
    <recommendedName>
        <fullName evidence="2">DDE-1 domain-containing protein</fullName>
    </recommendedName>
</protein>
<evidence type="ECO:0000256" key="1">
    <source>
        <dbReference type="SAM" id="MobiDB-lite"/>
    </source>
</evidence>
<feature type="domain" description="DDE-1" evidence="2">
    <location>
        <begin position="239"/>
        <end position="371"/>
    </location>
</feature>
<dbReference type="PANTHER" id="PTHR19303:SF71">
    <property type="entry name" value="ZINC FINGER PHD-TYPE DOMAIN-CONTAINING PROTEIN"/>
    <property type="match status" value="1"/>
</dbReference>
<evidence type="ECO:0000313" key="3">
    <source>
        <dbReference type="EMBL" id="KAJ8269487.1"/>
    </source>
</evidence>
<dbReference type="GO" id="GO:0005634">
    <property type="term" value="C:nucleus"/>
    <property type="evidence" value="ECO:0007669"/>
    <property type="project" value="TreeGrafter"/>
</dbReference>
<dbReference type="Pfam" id="PF03184">
    <property type="entry name" value="DDE_1"/>
    <property type="match status" value="1"/>
</dbReference>
<comment type="caution">
    <text evidence="3">The sequence shown here is derived from an EMBL/GenBank/DDBJ whole genome shotgun (WGS) entry which is preliminary data.</text>
</comment>
<dbReference type="AlphaFoldDB" id="A0A9Q1HYS0"/>
<accession>A0A9Q1HYS0</accession>
<organism evidence="3 4">
    <name type="scientific">Conger conger</name>
    <name type="common">Conger eel</name>
    <name type="synonym">Muraena conger</name>
    <dbReference type="NCBI Taxonomy" id="82655"/>
    <lineage>
        <taxon>Eukaryota</taxon>
        <taxon>Metazoa</taxon>
        <taxon>Chordata</taxon>
        <taxon>Craniata</taxon>
        <taxon>Vertebrata</taxon>
        <taxon>Euteleostomi</taxon>
        <taxon>Actinopterygii</taxon>
        <taxon>Neopterygii</taxon>
        <taxon>Teleostei</taxon>
        <taxon>Anguilliformes</taxon>
        <taxon>Congridae</taxon>
        <taxon>Conger</taxon>
    </lineage>
</organism>
<dbReference type="OrthoDB" id="4327074at2759"/>
<name>A0A9Q1HYS0_CONCO</name>
<gene>
    <name evidence="3" type="ORF">COCON_G00120940</name>
</gene>
<feature type="region of interest" description="Disordered" evidence="1">
    <location>
        <begin position="482"/>
        <end position="533"/>
    </location>
</feature>
<dbReference type="PANTHER" id="PTHR19303">
    <property type="entry name" value="TRANSPOSON"/>
    <property type="match status" value="1"/>
</dbReference>
<reference evidence="3" key="1">
    <citation type="journal article" date="2023" name="Science">
        <title>Genome structures resolve the early diversification of teleost fishes.</title>
        <authorList>
            <person name="Parey E."/>
            <person name="Louis A."/>
            <person name="Montfort J."/>
            <person name="Bouchez O."/>
            <person name="Roques C."/>
            <person name="Iampietro C."/>
            <person name="Lluch J."/>
            <person name="Castinel A."/>
            <person name="Donnadieu C."/>
            <person name="Desvignes T."/>
            <person name="Floi Bucao C."/>
            <person name="Jouanno E."/>
            <person name="Wen M."/>
            <person name="Mejri S."/>
            <person name="Dirks R."/>
            <person name="Jansen H."/>
            <person name="Henkel C."/>
            <person name="Chen W.J."/>
            <person name="Zahm M."/>
            <person name="Cabau C."/>
            <person name="Klopp C."/>
            <person name="Thompson A.W."/>
            <person name="Robinson-Rechavi M."/>
            <person name="Braasch I."/>
            <person name="Lecointre G."/>
            <person name="Bobe J."/>
            <person name="Postlethwait J.H."/>
            <person name="Berthelot C."/>
            <person name="Roest Crollius H."/>
            <person name="Guiguen Y."/>
        </authorList>
    </citation>
    <scope>NUCLEOTIDE SEQUENCE</scope>
    <source>
        <strain evidence="3">Concon-B</strain>
    </source>
</reference>
<sequence length="548" mass="60450">MLYTVLRTTLFWEHKMRNRQRTTARGVPREVLEMASVEVLDKGHSVRAVAKTFEICHVTLQRYIRKVKELKETGSMDTSSIHVGYRSHKQVFQPIQEAELLAYLTEVSGVHCGLSSIEVRRFAFQLAKHNQLKYPEAWDVKEMAGKDWFTSFMKRNPMFPIKNSPATGQAIGFNRENVSNFFKNLATVLQCENLEAKDVWNVDETGITTGQAPEEMASTEDGEQTEGAAMGSRGALVTMAVAVNALGNSVPPHLVFPTKTFYRHFIRDAPTGSIGSANGCGRMQEAEFLVFLHHFVKHTRASVSGKVLLLLDNNSTHMSAEAMDYCDANGVVLLAFPPHCSHKLQPLVRGVFGPFRKHLHTAMDCWMKTHPGMTSNIYDLPGLIAQALPISITPRNITSGFRCTGIWPFNSNIFSDEDFAPSSVADLPDLTTYDAATANSDAADPAVTTLQLPSLPSTSTGACSPFRVVELRTAAARCRHRESAAAPVGTPVNPAREEEAEREKEGQAEPKAKGLAQVKSEAEEDTDLTSEGDSNCLFCDDYYLTTVV</sequence>
<feature type="compositionally biased region" description="Basic and acidic residues" evidence="1">
    <location>
        <begin position="495"/>
        <end position="512"/>
    </location>
</feature>
<dbReference type="InterPro" id="IPR004875">
    <property type="entry name" value="DDE_SF_endonuclease_dom"/>
</dbReference>
<dbReference type="InterPro" id="IPR050863">
    <property type="entry name" value="CenT-Element_Derived"/>
</dbReference>
<dbReference type="EMBL" id="JAFJMO010000008">
    <property type="protein sequence ID" value="KAJ8269487.1"/>
    <property type="molecule type" value="Genomic_DNA"/>
</dbReference>
<proteinExistence type="predicted"/>
<dbReference type="GO" id="GO:0003677">
    <property type="term" value="F:DNA binding"/>
    <property type="evidence" value="ECO:0007669"/>
    <property type="project" value="TreeGrafter"/>
</dbReference>
<keyword evidence="4" id="KW-1185">Reference proteome</keyword>
<dbReference type="Proteomes" id="UP001152803">
    <property type="component" value="Unassembled WGS sequence"/>
</dbReference>
<evidence type="ECO:0000259" key="2">
    <source>
        <dbReference type="Pfam" id="PF03184"/>
    </source>
</evidence>